<evidence type="ECO:0000313" key="1">
    <source>
        <dbReference type="EMBL" id="OQV12501.1"/>
    </source>
</evidence>
<organism evidence="1 2">
    <name type="scientific">Hypsibius exemplaris</name>
    <name type="common">Freshwater tardigrade</name>
    <dbReference type="NCBI Taxonomy" id="2072580"/>
    <lineage>
        <taxon>Eukaryota</taxon>
        <taxon>Metazoa</taxon>
        <taxon>Ecdysozoa</taxon>
        <taxon>Tardigrada</taxon>
        <taxon>Eutardigrada</taxon>
        <taxon>Parachela</taxon>
        <taxon>Hypsibioidea</taxon>
        <taxon>Hypsibiidae</taxon>
        <taxon>Hypsibius</taxon>
    </lineage>
</organism>
<evidence type="ECO:0000313" key="2">
    <source>
        <dbReference type="Proteomes" id="UP000192578"/>
    </source>
</evidence>
<dbReference type="Proteomes" id="UP000192578">
    <property type="component" value="Unassembled WGS sequence"/>
</dbReference>
<protein>
    <submittedName>
        <fullName evidence="1">Uncharacterized protein</fullName>
    </submittedName>
</protein>
<sequence>MAPIKSVSKNTSSKNSESFQISLDLRKVIPQKKKATRVYHCVYTRGACVTEHSRSSKILPLLLFPSPENCSTFLIKPRLASAVPHHYFLSSRQPRKKKPCPISWQFYQTSSDTPDQPTTTAAIILAHTTPGEEEEGKFTRGHNQQTLPSPFLSLIRPLIRSSAQHCSAAGRREREGDEISCDSHAHSLCSQHNGAYEHSLL</sequence>
<dbReference type="AlphaFoldDB" id="A0A1W0WBC4"/>
<dbReference type="EMBL" id="MTYJ01000143">
    <property type="protein sequence ID" value="OQV12501.1"/>
    <property type="molecule type" value="Genomic_DNA"/>
</dbReference>
<reference evidence="2" key="1">
    <citation type="submission" date="2017-01" db="EMBL/GenBank/DDBJ databases">
        <title>Comparative genomics of anhydrobiosis in the tardigrade Hypsibius dujardini.</title>
        <authorList>
            <person name="Yoshida Y."/>
            <person name="Koutsovoulos G."/>
            <person name="Laetsch D."/>
            <person name="Stevens L."/>
            <person name="Kumar S."/>
            <person name="Horikawa D."/>
            <person name="Ishino K."/>
            <person name="Komine S."/>
            <person name="Tomita M."/>
            <person name="Blaxter M."/>
            <person name="Arakawa K."/>
        </authorList>
    </citation>
    <scope>NUCLEOTIDE SEQUENCE [LARGE SCALE GENOMIC DNA]</scope>
    <source>
        <strain evidence="2">Z151</strain>
    </source>
</reference>
<accession>A0A1W0WBC4</accession>
<gene>
    <name evidence="1" type="ORF">BV898_13227</name>
</gene>
<proteinExistence type="predicted"/>
<comment type="caution">
    <text evidence="1">The sequence shown here is derived from an EMBL/GenBank/DDBJ whole genome shotgun (WGS) entry which is preliminary data.</text>
</comment>
<keyword evidence="2" id="KW-1185">Reference proteome</keyword>
<name>A0A1W0WBC4_HYPEX</name>